<keyword evidence="1" id="KW-0547">Nucleotide-binding</keyword>
<dbReference type="SUPFAM" id="SSF52540">
    <property type="entry name" value="P-loop containing nucleoside triphosphate hydrolases"/>
    <property type="match status" value="1"/>
</dbReference>
<dbReference type="InterPro" id="IPR014001">
    <property type="entry name" value="Helicase_ATP-bd"/>
</dbReference>
<dbReference type="EMBL" id="MK500494">
    <property type="protein sequence ID" value="QBK90575.1"/>
    <property type="molecule type" value="Genomic_DNA"/>
</dbReference>
<dbReference type="GO" id="GO:0016787">
    <property type="term" value="F:hydrolase activity"/>
    <property type="evidence" value="ECO:0007669"/>
    <property type="project" value="UniProtKB-KW"/>
</dbReference>
<dbReference type="InterPro" id="IPR027417">
    <property type="entry name" value="P-loop_NTPase"/>
</dbReference>
<dbReference type="SMART" id="SM00487">
    <property type="entry name" value="DEXDc"/>
    <property type="match status" value="1"/>
</dbReference>
<evidence type="ECO:0000256" key="3">
    <source>
        <dbReference type="ARBA" id="ARBA00022806"/>
    </source>
</evidence>
<evidence type="ECO:0000256" key="2">
    <source>
        <dbReference type="ARBA" id="ARBA00022801"/>
    </source>
</evidence>
<dbReference type="PROSITE" id="PS51194">
    <property type="entry name" value="HELICASE_CTER"/>
    <property type="match status" value="1"/>
</dbReference>
<keyword evidence="4" id="KW-0067">ATP-binding</keyword>
<evidence type="ECO:0000256" key="4">
    <source>
        <dbReference type="ARBA" id="ARBA00022840"/>
    </source>
</evidence>
<accession>A0A481Z4Y1</accession>
<dbReference type="Pfam" id="PF00270">
    <property type="entry name" value="DEAD"/>
    <property type="match status" value="1"/>
</dbReference>
<gene>
    <name evidence="7" type="ORF">LCPAC104_00710</name>
</gene>
<dbReference type="SMART" id="SM00490">
    <property type="entry name" value="HELICc"/>
    <property type="match status" value="1"/>
</dbReference>
<proteinExistence type="predicted"/>
<evidence type="ECO:0000259" key="6">
    <source>
        <dbReference type="PROSITE" id="PS51194"/>
    </source>
</evidence>
<dbReference type="PANTHER" id="PTHR18934">
    <property type="entry name" value="ATP-DEPENDENT RNA HELICASE"/>
    <property type="match status" value="1"/>
</dbReference>
<evidence type="ECO:0000259" key="5">
    <source>
        <dbReference type="PROSITE" id="PS51192"/>
    </source>
</evidence>
<keyword evidence="3 7" id="KW-0347">Helicase</keyword>
<keyword evidence="2" id="KW-0378">Hydrolase</keyword>
<name>A0A481Z4Y1_9VIRU</name>
<organism evidence="7">
    <name type="scientific">Pithovirus LCPAC104</name>
    <dbReference type="NCBI Taxonomy" id="2506589"/>
    <lineage>
        <taxon>Viruses</taxon>
        <taxon>Pithoviruses</taxon>
    </lineage>
</organism>
<dbReference type="PROSITE" id="PS51192">
    <property type="entry name" value="HELICASE_ATP_BIND_1"/>
    <property type="match status" value="1"/>
</dbReference>
<dbReference type="GO" id="GO:0003723">
    <property type="term" value="F:RNA binding"/>
    <property type="evidence" value="ECO:0007669"/>
    <property type="project" value="TreeGrafter"/>
</dbReference>
<feature type="domain" description="Helicase ATP-binding" evidence="5">
    <location>
        <begin position="23"/>
        <end position="186"/>
    </location>
</feature>
<evidence type="ECO:0000256" key="1">
    <source>
        <dbReference type="ARBA" id="ARBA00022741"/>
    </source>
</evidence>
<dbReference type="InterPro" id="IPR001650">
    <property type="entry name" value="Helicase_C-like"/>
</dbReference>
<dbReference type="PANTHER" id="PTHR18934:SF91">
    <property type="entry name" value="PRE-MRNA-SPLICING FACTOR ATP-DEPENDENT RNA HELICASE PRP16"/>
    <property type="match status" value="1"/>
</dbReference>
<protein>
    <submittedName>
        <fullName evidence="7">ATP-dependent helicase</fullName>
    </submittedName>
</protein>
<sequence length="682" mass="78531">MIKMSLDSRNIFSKILPHLGDIIDKVRKNSIVTVIAPTGIGKSLGIPTAVARTGSKILVSVPTITAAISLSDTLSKILPQFKIGYAAEGEINYDKNTQIIYATSGHIRRKILGLFDSEKCKDWDFVEVLMIDEFHLRKIDNDIIQGLWNYCKNNNIKIPRLILSSATPDDYIKEKTTVYEIKDQGYPIHINYIKKIYNIGREEIYDDIIKLIINLNQTEEKPGHFLVFVPGSNDVDKIIHRIDNILDIIAIPAYSSLKIEEIKNIYQQVPIEKRKVVIATNIAETSITIPDITVVIDSMLEKRAETSASGGLRLITAKISKASAIQRCGRTGRTKKGKCFRMISEEEYSKLDEMVIPEINRIPIYEYIMEILNIGLEFNEIIPEISKERIIDSKILLKQLKLIENNKVTKIGEFVTKFPLGVRNSTLLWKWLEKKYPIFPVIAIISLIDSWGPSYFWFPKRKTEENFSKYNLRIKDFINENFKRFMGDSDLHVLINLWNSIMKESIGAVTNFNKIDIKDLSEWCKENNILFRKIKEVINIIKQINNILTRLGYKIEIAPFSLQGFIGRIKPLIEEIYSFTKMYHNSGNMYHHSNTKTNYSLERIKTLSYLTRNEPNEIIAFITAEIQVRDNKINVISLALNIDDKRKIIATPLDSNNIPKKVIKDKQTNEEKLREALILLKF</sequence>
<dbReference type="InterPro" id="IPR011545">
    <property type="entry name" value="DEAD/DEAH_box_helicase_dom"/>
</dbReference>
<reference evidence="7" key="1">
    <citation type="journal article" date="2019" name="MBio">
        <title>Virus Genomes from Deep Sea Sediments Expand the Ocean Megavirome and Support Independent Origins of Viral Gigantism.</title>
        <authorList>
            <person name="Backstrom D."/>
            <person name="Yutin N."/>
            <person name="Jorgensen S.L."/>
            <person name="Dharamshi J."/>
            <person name="Homa F."/>
            <person name="Zaremba-Niedwiedzka K."/>
            <person name="Spang A."/>
            <person name="Wolf Y.I."/>
            <person name="Koonin E.V."/>
            <person name="Ettema T.J."/>
        </authorList>
    </citation>
    <scope>NUCLEOTIDE SEQUENCE</scope>
</reference>
<dbReference type="GO" id="GO:0004386">
    <property type="term" value="F:helicase activity"/>
    <property type="evidence" value="ECO:0007669"/>
    <property type="project" value="UniProtKB-KW"/>
</dbReference>
<dbReference type="Pfam" id="PF00271">
    <property type="entry name" value="Helicase_C"/>
    <property type="match status" value="1"/>
</dbReference>
<dbReference type="CDD" id="cd18791">
    <property type="entry name" value="SF2_C_RHA"/>
    <property type="match status" value="1"/>
</dbReference>
<evidence type="ECO:0000313" key="7">
    <source>
        <dbReference type="EMBL" id="QBK90575.1"/>
    </source>
</evidence>
<feature type="domain" description="Helicase C-terminal" evidence="6">
    <location>
        <begin position="207"/>
        <end position="375"/>
    </location>
</feature>
<dbReference type="GO" id="GO:0005524">
    <property type="term" value="F:ATP binding"/>
    <property type="evidence" value="ECO:0007669"/>
    <property type="project" value="UniProtKB-KW"/>
</dbReference>
<dbReference type="Gene3D" id="3.40.50.300">
    <property type="entry name" value="P-loop containing nucleotide triphosphate hydrolases"/>
    <property type="match status" value="2"/>
</dbReference>